<keyword evidence="1" id="KW-0812">Transmembrane</keyword>
<gene>
    <name evidence="2" type="ORF">GCM10011416_07670</name>
</gene>
<feature type="transmembrane region" description="Helical" evidence="1">
    <location>
        <begin position="66"/>
        <end position="84"/>
    </location>
</feature>
<accession>A0A917MCW1</accession>
<keyword evidence="1" id="KW-1133">Transmembrane helix</keyword>
<evidence type="ECO:0000256" key="1">
    <source>
        <dbReference type="SAM" id="Phobius"/>
    </source>
</evidence>
<dbReference type="Proteomes" id="UP000633278">
    <property type="component" value="Unassembled WGS sequence"/>
</dbReference>
<keyword evidence="1" id="KW-0472">Membrane</keyword>
<reference evidence="2" key="2">
    <citation type="submission" date="2020-09" db="EMBL/GenBank/DDBJ databases">
        <authorList>
            <person name="Sun Q."/>
            <person name="Zhou Y."/>
        </authorList>
    </citation>
    <scope>NUCLEOTIDE SEQUENCE</scope>
    <source>
        <strain evidence="2">CGMCC 1.15763</strain>
    </source>
</reference>
<evidence type="ECO:0000313" key="3">
    <source>
        <dbReference type="Proteomes" id="UP000633278"/>
    </source>
</evidence>
<protein>
    <recommendedName>
        <fullName evidence="4">DoxX protein</fullName>
    </recommendedName>
</protein>
<evidence type="ECO:0000313" key="2">
    <source>
        <dbReference type="EMBL" id="GGG93087.1"/>
    </source>
</evidence>
<name>A0A917MCW1_9FLAO</name>
<comment type="caution">
    <text evidence="2">The sequence shown here is derived from an EMBL/GenBank/DDBJ whole genome shotgun (WGS) entry which is preliminary data.</text>
</comment>
<feature type="transmembrane region" description="Helical" evidence="1">
    <location>
        <begin position="42"/>
        <end position="60"/>
    </location>
</feature>
<organism evidence="2 3">
    <name type="scientific">Polaribacter pacificus</name>
    <dbReference type="NCBI Taxonomy" id="1775173"/>
    <lineage>
        <taxon>Bacteria</taxon>
        <taxon>Pseudomonadati</taxon>
        <taxon>Bacteroidota</taxon>
        <taxon>Flavobacteriia</taxon>
        <taxon>Flavobacteriales</taxon>
        <taxon>Flavobacteriaceae</taxon>
    </lineage>
</organism>
<proteinExistence type="predicted"/>
<dbReference type="EMBL" id="BMJW01000001">
    <property type="protein sequence ID" value="GGG93087.1"/>
    <property type="molecule type" value="Genomic_DNA"/>
</dbReference>
<evidence type="ECO:0008006" key="4">
    <source>
        <dbReference type="Google" id="ProtNLM"/>
    </source>
</evidence>
<dbReference type="AlphaFoldDB" id="A0A917MCW1"/>
<feature type="transmembrane region" description="Helical" evidence="1">
    <location>
        <begin position="12"/>
        <end position="35"/>
    </location>
</feature>
<keyword evidence="3" id="KW-1185">Reference proteome</keyword>
<sequence>MDAPPEGSFMDALIKTGYMMPLIAVSEIVPGFLLLMNKWKGFALAWLVPISVNIVAFHLVFDMSTIAPAALVALLNAVLIYANWERFKSLF</sequence>
<reference evidence="2" key="1">
    <citation type="journal article" date="2014" name="Int. J. Syst. Evol. Microbiol.">
        <title>Complete genome sequence of Corynebacterium casei LMG S-19264T (=DSM 44701T), isolated from a smear-ripened cheese.</title>
        <authorList>
            <consortium name="US DOE Joint Genome Institute (JGI-PGF)"/>
            <person name="Walter F."/>
            <person name="Albersmeier A."/>
            <person name="Kalinowski J."/>
            <person name="Ruckert C."/>
        </authorList>
    </citation>
    <scope>NUCLEOTIDE SEQUENCE</scope>
    <source>
        <strain evidence="2">CGMCC 1.15763</strain>
    </source>
</reference>